<feature type="coiled-coil region" evidence="1">
    <location>
        <begin position="451"/>
        <end position="485"/>
    </location>
</feature>
<comment type="caution">
    <text evidence="3">The sequence shown here is derived from an EMBL/GenBank/DDBJ whole genome shotgun (WGS) entry which is preliminary data.</text>
</comment>
<evidence type="ECO:0000313" key="3">
    <source>
        <dbReference type="EMBL" id="MCP1384628.1"/>
    </source>
</evidence>
<proteinExistence type="predicted"/>
<reference evidence="3 4" key="1">
    <citation type="submission" date="2022-06" db="EMBL/GenBank/DDBJ databases">
        <title>Runella sp. S5 genome sequencing.</title>
        <authorList>
            <person name="Park S."/>
        </authorList>
    </citation>
    <scope>NUCLEOTIDE SEQUENCE [LARGE SCALE GENOMIC DNA]</scope>
    <source>
        <strain evidence="3 4">S5</strain>
    </source>
</reference>
<feature type="domain" description="Peptidase S74" evidence="2">
    <location>
        <begin position="351"/>
        <end position="472"/>
    </location>
</feature>
<dbReference type="Proteomes" id="UP001204772">
    <property type="component" value="Unassembled WGS sequence"/>
</dbReference>
<name>A0ABT1FV29_9BACT</name>
<keyword evidence="1" id="KW-0175">Coiled coil</keyword>
<dbReference type="InterPro" id="IPR011049">
    <property type="entry name" value="Serralysin-like_metalloprot_C"/>
</dbReference>
<dbReference type="Gene3D" id="2.150.10.10">
    <property type="entry name" value="Serralysin-like metalloprotease, C-terminal"/>
    <property type="match status" value="1"/>
</dbReference>
<evidence type="ECO:0000313" key="4">
    <source>
        <dbReference type="Proteomes" id="UP001204772"/>
    </source>
</evidence>
<protein>
    <submittedName>
        <fullName evidence="3">Tail fiber domain-containing protein</fullName>
    </submittedName>
</protein>
<dbReference type="RefSeq" id="WP_253530360.1">
    <property type="nucleotide sequence ID" value="NZ_JAMZEL010000009.1"/>
</dbReference>
<dbReference type="EMBL" id="JAMZEL010000009">
    <property type="protein sequence ID" value="MCP1384628.1"/>
    <property type="molecule type" value="Genomic_DNA"/>
</dbReference>
<accession>A0ABT1FV29</accession>
<dbReference type="Pfam" id="PF13884">
    <property type="entry name" value="Peptidase_S74"/>
    <property type="match status" value="1"/>
</dbReference>
<gene>
    <name evidence="3" type="ORF">NCI00_19490</name>
</gene>
<evidence type="ECO:0000259" key="2">
    <source>
        <dbReference type="PROSITE" id="PS51688"/>
    </source>
</evidence>
<dbReference type="InterPro" id="IPR008640">
    <property type="entry name" value="Adhesin_Head_dom"/>
</dbReference>
<dbReference type="InterPro" id="IPR030392">
    <property type="entry name" value="S74_ICA"/>
</dbReference>
<dbReference type="Pfam" id="PF05658">
    <property type="entry name" value="YadA_head"/>
    <property type="match status" value="4"/>
</dbReference>
<evidence type="ECO:0000256" key="1">
    <source>
        <dbReference type="SAM" id="Coils"/>
    </source>
</evidence>
<dbReference type="SUPFAM" id="SSF101967">
    <property type="entry name" value="Adhesin YadA, collagen-binding domain"/>
    <property type="match status" value="2"/>
</dbReference>
<dbReference type="PROSITE" id="PS51688">
    <property type="entry name" value="ICA"/>
    <property type="match status" value="1"/>
</dbReference>
<organism evidence="3 4">
    <name type="scientific">Runella salmonicolor</name>
    <dbReference type="NCBI Taxonomy" id="2950278"/>
    <lineage>
        <taxon>Bacteria</taxon>
        <taxon>Pseudomonadati</taxon>
        <taxon>Bacteroidota</taxon>
        <taxon>Cytophagia</taxon>
        <taxon>Cytophagales</taxon>
        <taxon>Spirosomataceae</taxon>
        <taxon>Runella</taxon>
    </lineage>
</organism>
<dbReference type="CDD" id="cd12820">
    <property type="entry name" value="LbR_YadA-like"/>
    <property type="match status" value="1"/>
</dbReference>
<keyword evidence="4" id="KW-1185">Reference proteome</keyword>
<sequence length="499" mass="52155">MKKTLILTYFITFSILFTALGQSTSILPGIILPQMTTAQRTALVSPQNGMLVYDTNTQSYWYRQGGTWVSLAVGGGVSNYWQLAGAGGNEIQNVNTGGFWSANPTGLTSSSTNTTHPPTAPVSGAGTRLMWIPARSAFRVGTVESEGSNFWDAANIGLFSFASGYNTSATGSFSTALGATNTASGFGSTAMGVLSTANSNYATAMGNFTVASGNSATAMGNNAIASGNSSTAMGISTTASGSFSTAIGNTTTASASSAIAIGTSVVASGAGSTAMGSRVNTNGKNGAFAIGDADPYQQGATIVGSPNQFVARFANGYWLMTCGDTGNGNPSNNVRTGIVAGPGANAWSAISDSAKKEKLLPIDGEGLLHKIAKFKLTTWNYKGQDPKAFRHYGPMAQDFYAAFGHDGFGTIGCDTLINQADFDGINFTAIQALVKRTNELRLKSDELTVMNGDLRSTNDELRMKNEALEERLAKMEQEWAALRQMLENKTTANTIIVER</sequence>